<accession>S3Z932</accession>
<evidence type="ECO:0000313" key="4">
    <source>
        <dbReference type="Proteomes" id="UP000014629"/>
    </source>
</evidence>
<reference evidence="3 4" key="1">
    <citation type="submission" date="2013-02" db="EMBL/GenBank/DDBJ databases">
        <title>Draft Genome Sequence of Streptomyces aurantiacus, Which Produces Setomimycin.</title>
        <authorList>
            <person name="Gruening B.A."/>
            <person name="Praeg A."/>
            <person name="Erxleben A."/>
            <person name="Guenther S."/>
            <person name="Mueller M."/>
        </authorList>
    </citation>
    <scope>NUCLEOTIDE SEQUENCE [LARGE SCALE GENOMIC DNA]</scope>
    <source>
        <strain evidence="3 4">JA 4570</strain>
    </source>
</reference>
<dbReference type="Proteomes" id="UP000014629">
    <property type="component" value="Unassembled WGS sequence"/>
</dbReference>
<protein>
    <submittedName>
        <fullName evidence="3">Uncharacterized protein</fullName>
    </submittedName>
</protein>
<name>S3Z932_9ACTN</name>
<feature type="region of interest" description="Disordered" evidence="1">
    <location>
        <begin position="64"/>
        <end position="83"/>
    </location>
</feature>
<dbReference type="RefSeq" id="WP_016644834.1">
    <property type="nucleotide sequence ID" value="NZ_AOPZ01000433.1"/>
</dbReference>
<dbReference type="PATRIC" id="fig|1286094.4.peg.6635"/>
<dbReference type="AlphaFoldDB" id="S3Z932"/>
<keyword evidence="2" id="KW-0732">Signal</keyword>
<dbReference type="OrthoDB" id="3542365at2"/>
<evidence type="ECO:0000256" key="1">
    <source>
        <dbReference type="SAM" id="MobiDB-lite"/>
    </source>
</evidence>
<sequence>MRLRAITTAAACSLALVVATSGSASAEALGKFHYTYTDAQGTEQRTWMEGDPGIETNACLDVPGAADATKTDPAHSPDNQTDKTVWVFEERDCQGTKYTLGEDGKGGVNLKFRSVYFDQDS</sequence>
<feature type="signal peptide" evidence="2">
    <location>
        <begin position="1"/>
        <end position="26"/>
    </location>
</feature>
<evidence type="ECO:0000256" key="2">
    <source>
        <dbReference type="SAM" id="SignalP"/>
    </source>
</evidence>
<evidence type="ECO:0000313" key="3">
    <source>
        <dbReference type="EMBL" id="EPH40221.1"/>
    </source>
</evidence>
<dbReference type="EMBL" id="AOPZ01000433">
    <property type="protein sequence ID" value="EPH40221.1"/>
    <property type="molecule type" value="Genomic_DNA"/>
</dbReference>
<comment type="caution">
    <text evidence="3">The sequence shown here is derived from an EMBL/GenBank/DDBJ whole genome shotgun (WGS) entry which is preliminary data.</text>
</comment>
<feature type="chain" id="PRO_5004514354" evidence="2">
    <location>
        <begin position="27"/>
        <end position="121"/>
    </location>
</feature>
<proteinExistence type="predicted"/>
<keyword evidence="4" id="KW-1185">Reference proteome</keyword>
<gene>
    <name evidence="3" type="ORF">STRAU_6715</name>
</gene>
<organism evidence="3 4">
    <name type="scientific">Streptomyces aurantiacus JA 4570</name>
    <dbReference type="NCBI Taxonomy" id="1286094"/>
    <lineage>
        <taxon>Bacteria</taxon>
        <taxon>Bacillati</taxon>
        <taxon>Actinomycetota</taxon>
        <taxon>Actinomycetes</taxon>
        <taxon>Kitasatosporales</taxon>
        <taxon>Streptomycetaceae</taxon>
        <taxon>Streptomyces</taxon>
        <taxon>Streptomyces aurantiacus group</taxon>
    </lineage>
</organism>